<dbReference type="GO" id="GO:0000287">
    <property type="term" value="F:magnesium ion binding"/>
    <property type="evidence" value="ECO:0007669"/>
    <property type="project" value="TreeGrafter"/>
</dbReference>
<evidence type="ECO:0000256" key="14">
    <source>
        <dbReference type="ARBA" id="ARBA00049402"/>
    </source>
</evidence>
<comment type="similarity">
    <text evidence="5 15">Belongs to the purine/pyrimidine phosphoribosyltransferase family.</text>
</comment>
<evidence type="ECO:0000313" key="17">
    <source>
        <dbReference type="EMBL" id="QIS08725.1"/>
    </source>
</evidence>
<keyword evidence="9 15" id="KW-0479">Metal-binding</keyword>
<dbReference type="InterPro" id="IPR029057">
    <property type="entry name" value="PRTase-like"/>
</dbReference>
<dbReference type="InterPro" id="IPR050408">
    <property type="entry name" value="HGPRT"/>
</dbReference>
<sequence length="198" mass="21570">MTGTSSAMRSGLGPPNKGVIEMNRAAELVEVLFTEDRIAARVGELGAEITEDYRGRDLLVVGILKGAATFTTDLIRTVDLPLTLDWVAISTYGNGSTARAPRLLKDITEQVGGRDVLVVEDILDTGGTLSWIMDRLSARSPASLNCCVLLRKPHAVRKPVAPAYVGFDITAHWVAGYGIDYAERHRNLRDIREVRIPA</sequence>
<keyword evidence="7 15" id="KW-0328">Glycosyltransferase</keyword>
<dbReference type="GO" id="GO:0006166">
    <property type="term" value="P:purine ribonucleoside salvage"/>
    <property type="evidence" value="ECO:0007669"/>
    <property type="project" value="UniProtKB-KW"/>
</dbReference>
<dbReference type="EMBL" id="CP046172">
    <property type="protein sequence ID" value="QIS08725.1"/>
    <property type="molecule type" value="Genomic_DNA"/>
</dbReference>
<reference evidence="17 18" key="1">
    <citation type="journal article" date="2019" name="ACS Chem. Biol.">
        <title>Identification and Mobilization of a Cryptic Antibiotic Biosynthesis Gene Locus from a Human-Pathogenic Nocardia Isolate.</title>
        <authorList>
            <person name="Herisse M."/>
            <person name="Ishida K."/>
            <person name="Porter J.L."/>
            <person name="Howden B."/>
            <person name="Hertweck C."/>
            <person name="Stinear T.P."/>
            <person name="Pidot S.J."/>
        </authorList>
    </citation>
    <scope>NUCLEOTIDE SEQUENCE [LARGE SCALE GENOMIC DNA]</scope>
    <source>
        <strain evidence="17 18">AUSMDU00012717</strain>
    </source>
</reference>
<comment type="catalytic activity">
    <reaction evidence="13">
        <text>GMP + diphosphate = guanine + 5-phospho-alpha-D-ribose 1-diphosphate</text>
        <dbReference type="Rhea" id="RHEA:25424"/>
        <dbReference type="ChEBI" id="CHEBI:16235"/>
        <dbReference type="ChEBI" id="CHEBI:33019"/>
        <dbReference type="ChEBI" id="CHEBI:58017"/>
        <dbReference type="ChEBI" id="CHEBI:58115"/>
        <dbReference type="EC" id="2.4.2.8"/>
    </reaction>
    <physiologicalReaction direction="right-to-left" evidence="13">
        <dbReference type="Rhea" id="RHEA:25426"/>
    </physiologicalReaction>
</comment>
<dbReference type="KEGG" id="nah:F5544_04055"/>
<keyword evidence="12 15" id="KW-0460">Magnesium</keyword>
<dbReference type="Proteomes" id="UP000503540">
    <property type="component" value="Chromosome"/>
</dbReference>
<evidence type="ECO:0000256" key="10">
    <source>
        <dbReference type="ARBA" id="ARBA00022726"/>
    </source>
</evidence>
<feature type="domain" description="Phosphoribosyltransferase" evidence="16">
    <location>
        <begin position="36"/>
        <end position="181"/>
    </location>
</feature>
<comment type="catalytic activity">
    <reaction evidence="14">
        <text>IMP + diphosphate = hypoxanthine + 5-phospho-alpha-D-ribose 1-diphosphate</text>
        <dbReference type="Rhea" id="RHEA:17973"/>
        <dbReference type="ChEBI" id="CHEBI:17368"/>
        <dbReference type="ChEBI" id="CHEBI:33019"/>
        <dbReference type="ChEBI" id="CHEBI:58017"/>
        <dbReference type="ChEBI" id="CHEBI:58053"/>
        <dbReference type="EC" id="2.4.2.8"/>
    </reaction>
    <physiologicalReaction direction="right-to-left" evidence="14">
        <dbReference type="Rhea" id="RHEA:17975"/>
    </physiologicalReaction>
</comment>
<comment type="cofactor">
    <cofactor evidence="1 15">
        <name>Mg(2+)</name>
        <dbReference type="ChEBI" id="CHEBI:18420"/>
    </cofactor>
</comment>
<organism evidence="17 18">
    <name type="scientific">Nocardia arthritidis</name>
    <dbReference type="NCBI Taxonomy" id="228602"/>
    <lineage>
        <taxon>Bacteria</taxon>
        <taxon>Bacillati</taxon>
        <taxon>Actinomycetota</taxon>
        <taxon>Actinomycetes</taxon>
        <taxon>Mycobacteriales</taxon>
        <taxon>Nocardiaceae</taxon>
        <taxon>Nocardia</taxon>
    </lineage>
</organism>
<evidence type="ECO:0000256" key="5">
    <source>
        <dbReference type="ARBA" id="ARBA00008391"/>
    </source>
</evidence>
<dbReference type="Gene3D" id="3.40.50.2020">
    <property type="match status" value="1"/>
</dbReference>
<keyword evidence="10 15" id="KW-0660">Purine salvage</keyword>
<evidence type="ECO:0000256" key="15">
    <source>
        <dbReference type="RuleBase" id="RU364099"/>
    </source>
</evidence>
<evidence type="ECO:0000256" key="12">
    <source>
        <dbReference type="ARBA" id="ARBA00022842"/>
    </source>
</evidence>
<dbReference type="InterPro" id="IPR000836">
    <property type="entry name" value="PRTase_dom"/>
</dbReference>
<dbReference type="EC" id="2.4.2.8" evidence="15"/>
<comment type="subcellular location">
    <subcellularLocation>
        <location evidence="2 15">Cytoplasm</location>
    </subcellularLocation>
</comment>
<evidence type="ECO:0000313" key="18">
    <source>
        <dbReference type="Proteomes" id="UP000503540"/>
    </source>
</evidence>
<evidence type="ECO:0000256" key="2">
    <source>
        <dbReference type="ARBA" id="ARBA00004496"/>
    </source>
</evidence>
<evidence type="ECO:0000259" key="16">
    <source>
        <dbReference type="Pfam" id="PF00156"/>
    </source>
</evidence>
<dbReference type="InterPro" id="IPR005904">
    <property type="entry name" value="Hxn_phspho_trans"/>
</dbReference>
<evidence type="ECO:0000256" key="7">
    <source>
        <dbReference type="ARBA" id="ARBA00022676"/>
    </source>
</evidence>
<dbReference type="GO" id="GO:0032263">
    <property type="term" value="P:GMP salvage"/>
    <property type="evidence" value="ECO:0007669"/>
    <property type="project" value="TreeGrafter"/>
</dbReference>
<dbReference type="GO" id="GO:0004422">
    <property type="term" value="F:hypoxanthine phosphoribosyltransferase activity"/>
    <property type="evidence" value="ECO:0007669"/>
    <property type="project" value="InterPro"/>
</dbReference>
<keyword evidence="11 15" id="KW-0547">Nucleotide-binding</keyword>
<keyword evidence="18" id="KW-1185">Reference proteome</keyword>
<evidence type="ECO:0000256" key="9">
    <source>
        <dbReference type="ARBA" id="ARBA00022723"/>
    </source>
</evidence>
<evidence type="ECO:0000256" key="8">
    <source>
        <dbReference type="ARBA" id="ARBA00022679"/>
    </source>
</evidence>
<comment type="pathway">
    <text evidence="4">Purine metabolism; GMP biosynthesis via salvage pathway; GMP from guanine: step 1/1.</text>
</comment>
<dbReference type="GO" id="GO:0000166">
    <property type="term" value="F:nucleotide binding"/>
    <property type="evidence" value="ECO:0007669"/>
    <property type="project" value="UniProtKB-KW"/>
</dbReference>
<dbReference type="PANTHER" id="PTHR43340">
    <property type="entry name" value="HYPOXANTHINE-GUANINE PHOSPHORIBOSYLTRANSFERASE"/>
    <property type="match status" value="1"/>
</dbReference>
<accession>A0A6G9Y654</accession>
<protein>
    <recommendedName>
        <fullName evidence="15">Hypoxanthine phosphoribosyltransferase</fullName>
        <ecNumber evidence="15">2.4.2.8</ecNumber>
    </recommendedName>
</protein>
<name>A0A6G9Y654_9NOCA</name>
<dbReference type="GO" id="GO:0006178">
    <property type="term" value="P:guanine salvage"/>
    <property type="evidence" value="ECO:0007669"/>
    <property type="project" value="TreeGrafter"/>
</dbReference>
<dbReference type="AlphaFoldDB" id="A0A6G9Y654"/>
<dbReference type="PANTHER" id="PTHR43340:SF1">
    <property type="entry name" value="HYPOXANTHINE PHOSPHORIBOSYLTRANSFERASE"/>
    <property type="match status" value="1"/>
</dbReference>
<evidence type="ECO:0000256" key="11">
    <source>
        <dbReference type="ARBA" id="ARBA00022741"/>
    </source>
</evidence>
<dbReference type="Pfam" id="PF00156">
    <property type="entry name" value="Pribosyltran"/>
    <property type="match status" value="1"/>
</dbReference>
<dbReference type="GO" id="GO:0032264">
    <property type="term" value="P:IMP salvage"/>
    <property type="evidence" value="ECO:0007669"/>
    <property type="project" value="UniProtKB-UniPathway"/>
</dbReference>
<evidence type="ECO:0000256" key="1">
    <source>
        <dbReference type="ARBA" id="ARBA00001946"/>
    </source>
</evidence>
<comment type="pathway">
    <text evidence="3 15">Purine metabolism; IMP biosynthesis via salvage pathway; IMP from hypoxanthine: step 1/1.</text>
</comment>
<evidence type="ECO:0000256" key="3">
    <source>
        <dbReference type="ARBA" id="ARBA00004669"/>
    </source>
</evidence>
<keyword evidence="6 15" id="KW-0963">Cytoplasm</keyword>
<dbReference type="CDD" id="cd06223">
    <property type="entry name" value="PRTases_typeI"/>
    <property type="match status" value="1"/>
</dbReference>
<proteinExistence type="inferred from homology"/>
<evidence type="ECO:0000256" key="13">
    <source>
        <dbReference type="ARBA" id="ARBA00048811"/>
    </source>
</evidence>
<dbReference type="GO" id="GO:0005829">
    <property type="term" value="C:cytosol"/>
    <property type="evidence" value="ECO:0007669"/>
    <property type="project" value="TreeGrafter"/>
</dbReference>
<evidence type="ECO:0000256" key="6">
    <source>
        <dbReference type="ARBA" id="ARBA00022490"/>
    </source>
</evidence>
<dbReference type="SUPFAM" id="SSF53271">
    <property type="entry name" value="PRTase-like"/>
    <property type="match status" value="1"/>
</dbReference>
<gene>
    <name evidence="17" type="primary">hpt</name>
    <name evidence="17" type="ORF">F5544_04055</name>
</gene>
<keyword evidence="8 15" id="KW-0808">Transferase</keyword>
<dbReference type="NCBIfam" id="TIGR01203">
    <property type="entry name" value="HGPRTase"/>
    <property type="match status" value="1"/>
</dbReference>
<dbReference type="GO" id="GO:0046100">
    <property type="term" value="P:hypoxanthine metabolic process"/>
    <property type="evidence" value="ECO:0007669"/>
    <property type="project" value="TreeGrafter"/>
</dbReference>
<dbReference type="UniPathway" id="UPA00591">
    <property type="reaction ID" value="UER00648"/>
</dbReference>
<evidence type="ECO:0000256" key="4">
    <source>
        <dbReference type="ARBA" id="ARBA00004676"/>
    </source>
</evidence>